<dbReference type="OrthoDB" id="416553at2759"/>
<dbReference type="GO" id="GO:0005856">
    <property type="term" value="C:cytoskeleton"/>
    <property type="evidence" value="ECO:0007669"/>
    <property type="project" value="UniProtKB-ARBA"/>
</dbReference>
<feature type="compositionally biased region" description="Low complexity" evidence="9">
    <location>
        <begin position="274"/>
        <end position="290"/>
    </location>
</feature>
<feature type="region of interest" description="Disordered" evidence="9">
    <location>
        <begin position="219"/>
        <end position="245"/>
    </location>
</feature>
<evidence type="ECO:0000256" key="1">
    <source>
        <dbReference type="ARBA" id="ARBA00004626"/>
    </source>
</evidence>
<evidence type="ECO:0000313" key="10">
    <source>
        <dbReference type="EMBL" id="JAI82979.1"/>
    </source>
</evidence>
<feature type="region of interest" description="Disordered" evidence="9">
    <location>
        <begin position="748"/>
        <end position="802"/>
    </location>
</feature>
<feature type="compositionally biased region" description="Polar residues" evidence="9">
    <location>
        <begin position="778"/>
        <end position="802"/>
    </location>
</feature>
<dbReference type="GO" id="GO:0005525">
    <property type="term" value="F:GTP binding"/>
    <property type="evidence" value="ECO:0007669"/>
    <property type="project" value="UniProtKB-KW"/>
</dbReference>
<feature type="compositionally biased region" description="Low complexity" evidence="9">
    <location>
        <begin position="174"/>
        <end position="183"/>
    </location>
</feature>
<reference evidence="10" key="2">
    <citation type="submission" date="2015-10" db="EMBL/GenBank/DDBJ databases">
        <authorList>
            <person name="Gilbert D.G."/>
        </authorList>
    </citation>
    <scope>NUCLEOTIDE SEQUENCE</scope>
</reference>
<dbReference type="InterPro" id="IPR027417">
    <property type="entry name" value="P-loop_NTPase"/>
</dbReference>
<feature type="region of interest" description="Disordered" evidence="9">
    <location>
        <begin position="71"/>
        <end position="127"/>
    </location>
</feature>
<feature type="compositionally biased region" description="Low complexity" evidence="9">
    <location>
        <begin position="219"/>
        <end position="242"/>
    </location>
</feature>
<keyword evidence="4 8" id="KW-0175">Coiled coil</keyword>
<feature type="region of interest" description="Disordered" evidence="9">
    <location>
        <begin position="264"/>
        <end position="340"/>
    </location>
</feature>
<dbReference type="SUPFAM" id="SSF52540">
    <property type="entry name" value="P-loop containing nucleoside triphosphate hydrolases"/>
    <property type="match status" value="1"/>
</dbReference>
<feature type="coiled-coil region" evidence="8">
    <location>
        <begin position="657"/>
        <end position="735"/>
    </location>
</feature>
<dbReference type="PROSITE" id="PS51719">
    <property type="entry name" value="G_SEPTIN"/>
    <property type="match status" value="1"/>
</dbReference>
<accession>A0A0P4XJJ1</accession>
<dbReference type="Pfam" id="PF00735">
    <property type="entry name" value="Septin"/>
    <property type="match status" value="1"/>
</dbReference>
<evidence type="ECO:0000256" key="3">
    <source>
        <dbReference type="ARBA" id="ARBA00022741"/>
    </source>
</evidence>
<dbReference type="PANTHER" id="PTHR18884">
    <property type="entry name" value="SEPTIN"/>
    <property type="match status" value="1"/>
</dbReference>
<protein>
    <submittedName>
        <fullName evidence="10">Septin-7</fullName>
    </submittedName>
</protein>
<evidence type="ECO:0000256" key="2">
    <source>
        <dbReference type="ARBA" id="ARBA00022618"/>
    </source>
</evidence>
<evidence type="ECO:0000256" key="7">
    <source>
        <dbReference type="RuleBase" id="RU004560"/>
    </source>
</evidence>
<comment type="subcellular location">
    <subcellularLocation>
        <location evidence="1">Cleavage furrow</location>
    </subcellularLocation>
</comment>
<dbReference type="GO" id="GO:0051301">
    <property type="term" value="P:cell division"/>
    <property type="evidence" value="ECO:0007669"/>
    <property type="project" value="UniProtKB-KW"/>
</dbReference>
<dbReference type="GO" id="GO:0032154">
    <property type="term" value="C:cleavage furrow"/>
    <property type="evidence" value="ECO:0007669"/>
    <property type="project" value="UniProtKB-SubCell"/>
</dbReference>
<feature type="compositionally biased region" description="Low complexity" evidence="9">
    <location>
        <begin position="71"/>
        <end position="111"/>
    </location>
</feature>
<dbReference type="FunFam" id="3.40.50.300:FF:000162">
    <property type="entry name" value="septin-7 isoform X1"/>
    <property type="match status" value="1"/>
</dbReference>
<feature type="region of interest" description="Disordered" evidence="9">
    <location>
        <begin position="1"/>
        <end position="52"/>
    </location>
</feature>
<evidence type="ECO:0000256" key="6">
    <source>
        <dbReference type="ARBA" id="ARBA00023306"/>
    </source>
</evidence>
<comment type="similarity">
    <text evidence="7">Belongs to the TRAFAC class TrmE-Era-EngA-EngB-Septin-like GTPase superfamily. Septin GTPase family.</text>
</comment>
<evidence type="ECO:0000256" key="9">
    <source>
        <dbReference type="SAM" id="MobiDB-lite"/>
    </source>
</evidence>
<dbReference type="EMBL" id="GDIP01240422">
    <property type="protein sequence ID" value="JAI82979.1"/>
    <property type="molecule type" value="Transcribed_RNA"/>
</dbReference>
<keyword evidence="3 7" id="KW-0547">Nucleotide-binding</keyword>
<feature type="compositionally biased region" description="Polar residues" evidence="9">
    <location>
        <begin position="184"/>
        <end position="194"/>
    </location>
</feature>
<dbReference type="CDD" id="cd01850">
    <property type="entry name" value="CDC_Septin"/>
    <property type="match status" value="1"/>
</dbReference>
<evidence type="ECO:0000256" key="5">
    <source>
        <dbReference type="ARBA" id="ARBA00023134"/>
    </source>
</evidence>
<dbReference type="AlphaFoldDB" id="A0A0P4XJJ1"/>
<dbReference type="Gene3D" id="3.40.50.300">
    <property type="entry name" value="P-loop containing nucleotide triphosphate hydrolases"/>
    <property type="match status" value="1"/>
</dbReference>
<keyword evidence="5 7" id="KW-0342">GTP-binding</keyword>
<evidence type="ECO:0000256" key="4">
    <source>
        <dbReference type="ARBA" id="ARBA00023054"/>
    </source>
</evidence>
<feature type="region of interest" description="Disordered" evidence="9">
    <location>
        <begin position="153"/>
        <end position="197"/>
    </location>
</feature>
<keyword evidence="6" id="KW-0131">Cell cycle</keyword>
<proteinExistence type="inferred from homology"/>
<dbReference type="InterPro" id="IPR030379">
    <property type="entry name" value="G_SEPTIN_dom"/>
</dbReference>
<keyword evidence="2" id="KW-0132">Cell division</keyword>
<organism evidence="10">
    <name type="scientific">Daphnia magna</name>
    <dbReference type="NCBI Taxonomy" id="35525"/>
    <lineage>
        <taxon>Eukaryota</taxon>
        <taxon>Metazoa</taxon>
        <taxon>Ecdysozoa</taxon>
        <taxon>Arthropoda</taxon>
        <taxon>Crustacea</taxon>
        <taxon>Branchiopoda</taxon>
        <taxon>Diplostraca</taxon>
        <taxon>Cladocera</taxon>
        <taxon>Anomopoda</taxon>
        <taxon>Daphniidae</taxon>
        <taxon>Daphnia</taxon>
    </lineage>
</organism>
<reference evidence="10" key="1">
    <citation type="submission" date="2015-10" db="EMBL/GenBank/DDBJ databases">
        <title>Daphnia magna gene sets from two clonal populations assembled and annotated with EvidentialGene.</title>
        <authorList>
            <person name="Gilbert D."/>
            <person name="Podicheti R."/>
            <person name="Orsini L."/>
            <person name="Colbourne J."/>
            <person name="Pfrender M."/>
        </authorList>
    </citation>
    <scope>NUCLEOTIDE SEQUENCE</scope>
</reference>
<dbReference type="InterPro" id="IPR016491">
    <property type="entry name" value="Septin"/>
</dbReference>
<evidence type="ECO:0000256" key="8">
    <source>
        <dbReference type="SAM" id="Coils"/>
    </source>
</evidence>
<sequence length="802" mass="87397">MTSEQAAMISSEGTAAVLASRRERLRRPLPNPPEPNRGSGGSTQSNAAAAAAAAGVRGVVASRLAAMASAGSSISSVTSSSSSAALSSSNSTFSAATTTTTTTNGTSSNSSDNGLPHKLTTSYSVDSNSRIPSYRLSSLDRLAQRQRLFEATTATSVQPNGLPTAHPPPPPPSSSSSSSSSSSATFSSATNVATGETHALQSKREMFFKSETLPAGANLAGSNSASTTNSTGATPASSATGAQQPVGNIASLKESLLANKENHTTTTMAGGPQTSSSSTTLTGSISNNSSHGSVPGLANNSTGSKVEALKRELTDDSGSSSRIVLRDRLAEKGPAPSPPVINKTREVDYVGFANLPNQVYRRAVKKGFEFTLMVVGESGLGKSTLINSMFLADIYSPEYPGPSHRIKKTVQVEQCQTLLKENGVNLTLTVVDTPGFGDAVDNSNCWQPIVDYIESKYEEYLNAESRVQRQPMRDHRVHVCLYFIQPSGHGLKPLDIEFMKRLHDKVNIIPVLAKADTMTPDECTYFKKQVLNEIAQHKIKIYEFPDVDDEELRKSQRALRERVPFAVVGSNTVVEVDGRKIRGRRYPWGVVEVENMEHCDFIALRNMLIRTHMTDLKEVTNNVHYENFRCRKLAGVGVAANDGTLGKSNRISNKNPLAQMEEERRDHEAKMKKMEQEMEQVFEMKVKEKTQKLKDSETDLQRRHEQTLRSLEAQKLELEEKRKAFENEKMAWENASGLTLEELRRRSLEANSREVLSSADEPKRSISGAAIRFKRSLSLRTASKPETYSQQQPAANQECKQQ</sequence>
<name>A0A0P4XJJ1_9CRUS</name>